<organism evidence="1 2">
    <name type="scientific">Ancylostoma caninum</name>
    <name type="common">Dog hookworm</name>
    <dbReference type="NCBI Taxonomy" id="29170"/>
    <lineage>
        <taxon>Eukaryota</taxon>
        <taxon>Metazoa</taxon>
        <taxon>Ecdysozoa</taxon>
        <taxon>Nematoda</taxon>
        <taxon>Chromadorea</taxon>
        <taxon>Rhabditida</taxon>
        <taxon>Rhabditina</taxon>
        <taxon>Rhabditomorpha</taxon>
        <taxon>Strongyloidea</taxon>
        <taxon>Ancylostomatidae</taxon>
        <taxon>Ancylostomatinae</taxon>
        <taxon>Ancylostoma</taxon>
    </lineage>
</organism>
<gene>
    <name evidence="1" type="ORF">ANCCAN_30136</name>
</gene>
<protein>
    <submittedName>
        <fullName evidence="1">Uncharacterized protein</fullName>
    </submittedName>
</protein>
<comment type="caution">
    <text evidence="1">The sequence shown here is derived from an EMBL/GenBank/DDBJ whole genome shotgun (WGS) entry which is preliminary data.</text>
</comment>
<dbReference type="Proteomes" id="UP000252519">
    <property type="component" value="Unassembled WGS sequence"/>
</dbReference>
<dbReference type="OrthoDB" id="438440at2759"/>
<name>A0A368EWQ8_ANCCA</name>
<dbReference type="AlphaFoldDB" id="A0A368EWQ8"/>
<keyword evidence="2" id="KW-1185">Reference proteome</keyword>
<evidence type="ECO:0000313" key="2">
    <source>
        <dbReference type="Proteomes" id="UP000252519"/>
    </source>
</evidence>
<sequence>MSAGSDYVECVGEPRGEDATCSDKFKFILTPISYLSDHLHYFDIQVAMFGLAGCPIG</sequence>
<accession>A0A368EWQ8</accession>
<reference evidence="1 2" key="1">
    <citation type="submission" date="2014-10" db="EMBL/GenBank/DDBJ databases">
        <title>Draft genome of the hookworm Ancylostoma caninum.</title>
        <authorList>
            <person name="Mitreva M."/>
        </authorList>
    </citation>
    <scope>NUCLEOTIDE SEQUENCE [LARGE SCALE GENOMIC DNA]</scope>
    <source>
        <strain evidence="1 2">Baltimore</strain>
    </source>
</reference>
<dbReference type="EMBL" id="JOJR01022652">
    <property type="protein sequence ID" value="RCN24174.1"/>
    <property type="molecule type" value="Genomic_DNA"/>
</dbReference>
<proteinExistence type="predicted"/>
<evidence type="ECO:0000313" key="1">
    <source>
        <dbReference type="EMBL" id="RCN24174.1"/>
    </source>
</evidence>